<keyword evidence="1" id="KW-0812">Transmembrane</keyword>
<keyword evidence="3" id="KW-1185">Reference proteome</keyword>
<keyword evidence="1" id="KW-0472">Membrane</keyword>
<keyword evidence="1" id="KW-1133">Transmembrane helix</keyword>
<feature type="transmembrane region" description="Helical" evidence="1">
    <location>
        <begin position="79"/>
        <end position="96"/>
    </location>
</feature>
<sequence length="481" mass="54900">MKQQTRFYVSRKNPLTWIAAALSLASIVLQILALCLGEGAVISTVNIWFQKVLPMAVSLGFALQLVLEGETRFYRTSKPIFWACVYFGQAALDLHLHGGYALFGYMRYVVMCWILYLLLYLIYRLTITGKIPVSYPLLFTLLVPLAILIYDLAMAGCTIPVWYRLVKISNIAMAGSAVVAVLAMRPFTDGAYHPTWGDRKDGRLIRTLSPMNIVAGYIMPTRNDACNSIQTTFEISKVERYIRQKRAEGMESFGLTHVLLAAYVRCIAKYPGVNRFFSGQRVYQRDDDVQFTMTIKKDMRTDGEETTIKLHLKPTDTTKEVYEKLNALIDEVKNTPLDSSFDHVAALLASMPRLLLKFVVWFLKTLDYFGLLPTFLTDLSPFHGTVIFTSMGSLGIPPIVHHLYNFGNLPVFVAFGRKYRKVELDLQGKPVTRRYVDFVMNTDERIVDGFYYATVMKYFEKLLREPEQLDLPPEEVLRDIP</sequence>
<dbReference type="EMBL" id="JBBMFF010000140">
    <property type="protein sequence ID" value="MEQ2510256.1"/>
    <property type="molecule type" value="Genomic_DNA"/>
</dbReference>
<gene>
    <name evidence="2" type="ORF">WMO66_03165</name>
</gene>
<organism evidence="2 3">
    <name type="scientific">Faecousia intestinalis</name>
    <dbReference type="NCBI Taxonomy" id="3133167"/>
    <lineage>
        <taxon>Bacteria</taxon>
        <taxon>Bacillati</taxon>
        <taxon>Bacillota</taxon>
        <taxon>Clostridia</taxon>
        <taxon>Eubacteriales</taxon>
        <taxon>Oscillospiraceae</taxon>
        <taxon>Faecousia</taxon>
    </lineage>
</organism>
<feature type="transmembrane region" description="Helical" evidence="1">
    <location>
        <begin position="102"/>
        <end position="123"/>
    </location>
</feature>
<feature type="transmembrane region" description="Helical" evidence="1">
    <location>
        <begin position="135"/>
        <end position="155"/>
    </location>
</feature>
<dbReference type="SUPFAM" id="SSF52777">
    <property type="entry name" value="CoA-dependent acyltransferases"/>
    <property type="match status" value="1"/>
</dbReference>
<evidence type="ECO:0000256" key="1">
    <source>
        <dbReference type="SAM" id="Phobius"/>
    </source>
</evidence>
<comment type="caution">
    <text evidence="2">The sequence shown here is derived from an EMBL/GenBank/DDBJ whole genome shotgun (WGS) entry which is preliminary data.</text>
</comment>
<feature type="transmembrane region" description="Helical" evidence="1">
    <location>
        <begin position="47"/>
        <end position="67"/>
    </location>
</feature>
<accession>A0ABV1G4E3</accession>
<reference evidence="2 3" key="1">
    <citation type="submission" date="2024-03" db="EMBL/GenBank/DDBJ databases">
        <title>Human intestinal bacterial collection.</title>
        <authorList>
            <person name="Pauvert C."/>
            <person name="Hitch T.C.A."/>
            <person name="Clavel T."/>
        </authorList>
    </citation>
    <scope>NUCLEOTIDE SEQUENCE [LARGE SCALE GENOMIC DNA]</scope>
    <source>
        <strain evidence="2 3">CLA-AA-H192</strain>
    </source>
</reference>
<dbReference type="InterPro" id="IPR023213">
    <property type="entry name" value="CAT-like_dom_sf"/>
</dbReference>
<evidence type="ECO:0000313" key="3">
    <source>
        <dbReference type="Proteomes" id="UP001491552"/>
    </source>
</evidence>
<dbReference type="RefSeq" id="WP_349134960.1">
    <property type="nucleotide sequence ID" value="NZ_JBBMFF010000140.1"/>
</dbReference>
<feature type="transmembrane region" description="Helical" evidence="1">
    <location>
        <begin position="161"/>
        <end position="183"/>
    </location>
</feature>
<evidence type="ECO:0008006" key="4">
    <source>
        <dbReference type="Google" id="ProtNLM"/>
    </source>
</evidence>
<evidence type="ECO:0000313" key="2">
    <source>
        <dbReference type="EMBL" id="MEQ2510256.1"/>
    </source>
</evidence>
<proteinExistence type="predicted"/>
<dbReference type="Gene3D" id="3.30.559.10">
    <property type="entry name" value="Chloramphenicol acetyltransferase-like domain"/>
    <property type="match status" value="1"/>
</dbReference>
<protein>
    <recommendedName>
        <fullName evidence="4">2-oxoacid dehydrogenase acyltransferase catalytic domain-containing protein</fullName>
    </recommendedName>
</protein>
<dbReference type="Proteomes" id="UP001491552">
    <property type="component" value="Unassembled WGS sequence"/>
</dbReference>
<name>A0ABV1G4E3_9FIRM</name>